<reference evidence="9" key="1">
    <citation type="submission" date="2025-08" db="UniProtKB">
        <authorList>
            <consortium name="RefSeq"/>
        </authorList>
    </citation>
    <scope>IDENTIFICATION</scope>
</reference>
<comment type="function">
    <text evidence="1">Inhibitor of protein-phosphatase 1.</text>
</comment>
<dbReference type="PANTHER" id="PTHR12398:SF35">
    <property type="entry name" value="PROTEIN PHOSPHATASE INHIBITOR 2-RELATED"/>
    <property type="match status" value="1"/>
</dbReference>
<dbReference type="PANTHER" id="PTHR12398">
    <property type="entry name" value="PROTEIN PHOSPHATASE INHIBITOR"/>
    <property type="match status" value="1"/>
</dbReference>
<dbReference type="GO" id="GO:0009966">
    <property type="term" value="P:regulation of signal transduction"/>
    <property type="evidence" value="ECO:0007669"/>
    <property type="project" value="InterPro"/>
</dbReference>
<feature type="region of interest" description="Disordered" evidence="7">
    <location>
        <begin position="1"/>
        <end position="36"/>
    </location>
</feature>
<dbReference type="GO" id="GO:0005977">
    <property type="term" value="P:glycogen metabolic process"/>
    <property type="evidence" value="ECO:0007669"/>
    <property type="project" value="UniProtKB-KW"/>
</dbReference>
<name>A0A6P3FRE8_OCTDE</name>
<gene>
    <name evidence="9" type="primary">LOC101564020</name>
</gene>
<dbReference type="GeneID" id="101564020"/>
<feature type="compositionally biased region" description="Low complexity" evidence="7">
    <location>
        <begin position="22"/>
        <end position="36"/>
    </location>
</feature>
<evidence type="ECO:0000256" key="4">
    <source>
        <dbReference type="ARBA" id="ARBA00022600"/>
    </source>
</evidence>
<evidence type="ECO:0000256" key="7">
    <source>
        <dbReference type="SAM" id="MobiDB-lite"/>
    </source>
</evidence>
<keyword evidence="4" id="KW-0321">Glycogen metabolism</keyword>
<dbReference type="Gene3D" id="6.10.250.1050">
    <property type="match status" value="2"/>
</dbReference>
<feature type="compositionally biased region" description="Acidic residues" evidence="7">
    <location>
        <begin position="161"/>
        <end position="170"/>
    </location>
</feature>
<organism evidence="8 9">
    <name type="scientific">Octodon degus</name>
    <name type="common">Degu</name>
    <name type="synonym">Sciurus degus</name>
    <dbReference type="NCBI Taxonomy" id="10160"/>
    <lineage>
        <taxon>Eukaryota</taxon>
        <taxon>Metazoa</taxon>
        <taxon>Chordata</taxon>
        <taxon>Craniata</taxon>
        <taxon>Vertebrata</taxon>
        <taxon>Euteleostomi</taxon>
        <taxon>Mammalia</taxon>
        <taxon>Eutheria</taxon>
        <taxon>Euarchontoglires</taxon>
        <taxon>Glires</taxon>
        <taxon>Rodentia</taxon>
        <taxon>Hystricomorpha</taxon>
        <taxon>Octodontidae</taxon>
        <taxon>Octodon</taxon>
    </lineage>
</organism>
<evidence type="ECO:0000256" key="3">
    <source>
        <dbReference type="ARBA" id="ARBA00022553"/>
    </source>
</evidence>
<keyword evidence="3" id="KW-0597">Phosphoprotein</keyword>
<sequence>MASYSTSHRPIKGILKNKGSATTSVGVSGQQSGGATQVIKRKKSQRWDESNILATHCLSYRDYDLVKASEPGTHFVGVQDTARDFEGKEIVTPDTLAKKLADMDTFGNKGSIEDMETGKAPTNRLLLNKQERRRQFELKRKLYYSEGLNIKLARMLLSQDLQDEVDEDENQGPKENSTSEVPAGEDDMNTE</sequence>
<evidence type="ECO:0000313" key="8">
    <source>
        <dbReference type="Proteomes" id="UP000515203"/>
    </source>
</evidence>
<evidence type="ECO:0000256" key="2">
    <source>
        <dbReference type="ARBA" id="ARBA00005472"/>
    </source>
</evidence>
<evidence type="ECO:0000256" key="5">
    <source>
        <dbReference type="ARBA" id="ARBA00023272"/>
    </source>
</evidence>
<feature type="region of interest" description="Disordered" evidence="7">
    <location>
        <begin position="161"/>
        <end position="191"/>
    </location>
</feature>
<protein>
    <submittedName>
        <fullName evidence="9">Type-1 protein phosphatase inhibitor 4-like</fullName>
    </submittedName>
</protein>
<accession>A0A6P3FRE8</accession>
<evidence type="ECO:0000256" key="6">
    <source>
        <dbReference type="ARBA" id="ARBA00023277"/>
    </source>
</evidence>
<keyword evidence="6" id="KW-0119">Carbohydrate metabolism</keyword>
<proteinExistence type="inferred from homology"/>
<comment type="similarity">
    <text evidence="2">Belongs to the protein phosphatase inhibitor 2 family.</text>
</comment>
<dbReference type="RefSeq" id="XP_004645378.1">
    <property type="nucleotide sequence ID" value="XM_004645321.2"/>
</dbReference>
<evidence type="ECO:0000313" key="9">
    <source>
        <dbReference type="RefSeq" id="XP_004645378.1"/>
    </source>
</evidence>
<dbReference type="Proteomes" id="UP000515203">
    <property type="component" value="Unplaced"/>
</dbReference>
<dbReference type="InterPro" id="IPR007062">
    <property type="entry name" value="PPI-2"/>
</dbReference>
<keyword evidence="5 9" id="KW-0650">Protein phosphatase inhibitor</keyword>
<dbReference type="AlphaFoldDB" id="A0A6P3FRE8"/>
<dbReference type="Pfam" id="PF04979">
    <property type="entry name" value="IPP-2"/>
    <property type="match status" value="1"/>
</dbReference>
<dbReference type="GO" id="GO:0004864">
    <property type="term" value="F:protein phosphatase inhibitor activity"/>
    <property type="evidence" value="ECO:0007669"/>
    <property type="project" value="UniProtKB-KW"/>
</dbReference>
<evidence type="ECO:0000256" key="1">
    <source>
        <dbReference type="ARBA" id="ARBA00002900"/>
    </source>
</evidence>
<keyword evidence="8" id="KW-1185">Reference proteome</keyword>
<dbReference type="InParanoid" id="A0A6P3FRE8"/>
<dbReference type="OrthoDB" id="551302at2759"/>